<dbReference type="EMBL" id="JBBCAQ010000018">
    <property type="protein sequence ID" value="KAK7595424.1"/>
    <property type="molecule type" value="Genomic_DNA"/>
</dbReference>
<reference evidence="1 2" key="1">
    <citation type="submission" date="2024-03" db="EMBL/GenBank/DDBJ databases">
        <title>Adaptation during the transition from Ophiocordyceps entomopathogen to insect associate is accompanied by gene loss and intensified selection.</title>
        <authorList>
            <person name="Ward C.M."/>
            <person name="Onetto C.A."/>
            <person name="Borneman A.R."/>
        </authorList>
    </citation>
    <scope>NUCLEOTIDE SEQUENCE [LARGE SCALE GENOMIC DNA]</scope>
    <source>
        <strain evidence="1">AWRI1</strain>
        <tissue evidence="1">Single Adult Female</tissue>
    </source>
</reference>
<accession>A0AAN9Y5X1</accession>
<evidence type="ECO:0000313" key="2">
    <source>
        <dbReference type="Proteomes" id="UP001367676"/>
    </source>
</evidence>
<dbReference type="Proteomes" id="UP001367676">
    <property type="component" value="Unassembled WGS sequence"/>
</dbReference>
<organism evidence="1 2">
    <name type="scientific">Parthenolecanium corni</name>
    <dbReference type="NCBI Taxonomy" id="536013"/>
    <lineage>
        <taxon>Eukaryota</taxon>
        <taxon>Metazoa</taxon>
        <taxon>Ecdysozoa</taxon>
        <taxon>Arthropoda</taxon>
        <taxon>Hexapoda</taxon>
        <taxon>Insecta</taxon>
        <taxon>Pterygota</taxon>
        <taxon>Neoptera</taxon>
        <taxon>Paraneoptera</taxon>
        <taxon>Hemiptera</taxon>
        <taxon>Sternorrhyncha</taxon>
        <taxon>Coccoidea</taxon>
        <taxon>Coccidae</taxon>
        <taxon>Parthenolecanium</taxon>
    </lineage>
</organism>
<keyword evidence="2" id="KW-1185">Reference proteome</keyword>
<dbReference type="AlphaFoldDB" id="A0AAN9Y5X1"/>
<proteinExistence type="predicted"/>
<name>A0AAN9Y5X1_9HEMI</name>
<evidence type="ECO:0000313" key="1">
    <source>
        <dbReference type="EMBL" id="KAK7595424.1"/>
    </source>
</evidence>
<protein>
    <submittedName>
        <fullName evidence="1">Uncharacterized protein</fullName>
    </submittedName>
</protein>
<gene>
    <name evidence="1" type="ORF">V9T40_013249</name>
</gene>
<comment type="caution">
    <text evidence="1">The sequence shown here is derived from an EMBL/GenBank/DDBJ whole genome shotgun (WGS) entry which is preliminary data.</text>
</comment>
<sequence length="101" mass="11145">MAKIPNCRNDELATSPWNMKNSSESKILEYLVGTLNDEEYKDLDCDSPPKKKISGLLDPESSRIPSLMDLTEQDYAVNAPSAGELLQGSELLRALECPGFP</sequence>